<evidence type="ECO:0000313" key="3">
    <source>
        <dbReference type="Proteomes" id="UP000308267"/>
    </source>
</evidence>
<dbReference type="EMBL" id="SJOL01003805">
    <property type="protein sequence ID" value="TGZ72336.1"/>
    <property type="molecule type" value="Genomic_DNA"/>
</dbReference>
<gene>
    <name evidence="2" type="ORF">CRM22_002144</name>
</gene>
<organism evidence="2 3">
    <name type="scientific">Opisthorchis felineus</name>
    <dbReference type="NCBI Taxonomy" id="147828"/>
    <lineage>
        <taxon>Eukaryota</taxon>
        <taxon>Metazoa</taxon>
        <taxon>Spiralia</taxon>
        <taxon>Lophotrochozoa</taxon>
        <taxon>Platyhelminthes</taxon>
        <taxon>Trematoda</taxon>
        <taxon>Digenea</taxon>
        <taxon>Opisthorchiida</taxon>
        <taxon>Opisthorchiata</taxon>
        <taxon>Opisthorchiidae</taxon>
        <taxon>Opisthorchis</taxon>
    </lineage>
</organism>
<protein>
    <recommendedName>
        <fullName evidence="4">Secreted protein</fullName>
    </recommendedName>
</protein>
<feature type="signal peptide" evidence="1">
    <location>
        <begin position="1"/>
        <end position="22"/>
    </location>
</feature>
<dbReference type="AlphaFoldDB" id="A0A4S2M7S0"/>
<evidence type="ECO:0008006" key="4">
    <source>
        <dbReference type="Google" id="ProtNLM"/>
    </source>
</evidence>
<keyword evidence="1" id="KW-0732">Signal</keyword>
<feature type="chain" id="PRO_5021000484" description="Secreted protein" evidence="1">
    <location>
        <begin position="23"/>
        <end position="166"/>
    </location>
</feature>
<evidence type="ECO:0000313" key="2">
    <source>
        <dbReference type="EMBL" id="TGZ72336.1"/>
    </source>
</evidence>
<comment type="caution">
    <text evidence="2">The sequence shown here is derived from an EMBL/GenBank/DDBJ whole genome shotgun (WGS) entry which is preliminary data.</text>
</comment>
<name>A0A4S2M7S0_OPIFE</name>
<evidence type="ECO:0000256" key="1">
    <source>
        <dbReference type="SAM" id="SignalP"/>
    </source>
</evidence>
<sequence length="166" mass="18604">MRLFLLIHLVIYSHSYFHSIGARNSRSFSMLFLGKFCCHLVLDHMEYLRYGLSQAGTCNCNLFSTDISSTPQTPTVTCRFLLGANVATSLCVHSNTPDLFQRNLCDNLHICGGLAQTCLQNLHLFVVCVNVHHTGLGTSGYSNIGDLENKKEITFLCKPKNHSTYR</sequence>
<proteinExistence type="predicted"/>
<keyword evidence="3" id="KW-1185">Reference proteome</keyword>
<dbReference type="Proteomes" id="UP000308267">
    <property type="component" value="Unassembled WGS sequence"/>
</dbReference>
<accession>A0A4S2M7S0</accession>
<reference evidence="2 3" key="1">
    <citation type="journal article" date="2019" name="BMC Genomics">
        <title>New insights from Opisthorchis felineus genome: update on genomics of the epidemiologically important liver flukes.</title>
        <authorList>
            <person name="Ershov N.I."/>
            <person name="Mordvinov V.A."/>
            <person name="Prokhortchouk E.B."/>
            <person name="Pakharukova M.Y."/>
            <person name="Gunbin K.V."/>
            <person name="Ustyantsev K."/>
            <person name="Genaev M.A."/>
            <person name="Blinov A.G."/>
            <person name="Mazur A."/>
            <person name="Boulygina E."/>
            <person name="Tsygankova S."/>
            <person name="Khrameeva E."/>
            <person name="Chekanov N."/>
            <person name="Fan G."/>
            <person name="Xiao A."/>
            <person name="Zhang H."/>
            <person name="Xu X."/>
            <person name="Yang H."/>
            <person name="Solovyev V."/>
            <person name="Lee S.M."/>
            <person name="Liu X."/>
            <person name="Afonnikov D.A."/>
            <person name="Skryabin K.G."/>
        </authorList>
    </citation>
    <scope>NUCLEOTIDE SEQUENCE [LARGE SCALE GENOMIC DNA]</scope>
    <source>
        <strain evidence="2">AK-0245</strain>
        <tissue evidence="2">Whole organism</tissue>
    </source>
</reference>